<keyword evidence="1" id="KW-0862">Zinc</keyword>
<dbReference type="EMBL" id="CAXAMN010001114">
    <property type="protein sequence ID" value="CAK8992504.1"/>
    <property type="molecule type" value="Genomic_DNA"/>
</dbReference>
<proteinExistence type="predicted"/>
<evidence type="ECO:0000259" key="3">
    <source>
        <dbReference type="PROSITE" id="PS50103"/>
    </source>
</evidence>
<evidence type="ECO:0000313" key="4">
    <source>
        <dbReference type="EMBL" id="CAK8992504.1"/>
    </source>
</evidence>
<comment type="caution">
    <text evidence="5">The sequence shown here is derived from an EMBL/GenBank/DDBJ whole genome shotgun (WGS) entry which is preliminary data.</text>
</comment>
<protein>
    <recommendedName>
        <fullName evidence="3">C3H1-type domain-containing protein</fullName>
    </recommendedName>
</protein>
<keyword evidence="6" id="KW-1185">Reference proteome</keyword>
<accession>A0ABP0HSL1</accession>
<evidence type="ECO:0000256" key="2">
    <source>
        <dbReference type="SAM" id="MobiDB-lite"/>
    </source>
</evidence>
<feature type="domain" description="C3H1-type" evidence="3">
    <location>
        <begin position="77"/>
        <end position="99"/>
    </location>
</feature>
<sequence length="222" mass="25052">MDAQELDAELSEPSASSAGVAPGSWRTKGGGKTEEEELSSVPFPRFLRSRPARDEDRVSAELVNPGSIWHPELCARACIYFHSGRCDYGSSCLFCHHYHDKRAIHLDKRNRQILKDLSGEELLTIVLPEVRKKLVDLSERDPRLWTAVEPLLEEGSRQPSMADSRFRAAFRSMMVRQQLHVVLQKLQNDGSAECQRVKNLTAAIERERLQSSKSSGDRGPVR</sequence>
<keyword evidence="1" id="KW-0479">Metal-binding</keyword>
<organism evidence="5 6">
    <name type="scientific">Durusdinium trenchii</name>
    <dbReference type="NCBI Taxonomy" id="1381693"/>
    <lineage>
        <taxon>Eukaryota</taxon>
        <taxon>Sar</taxon>
        <taxon>Alveolata</taxon>
        <taxon>Dinophyceae</taxon>
        <taxon>Suessiales</taxon>
        <taxon>Symbiodiniaceae</taxon>
        <taxon>Durusdinium</taxon>
    </lineage>
</organism>
<evidence type="ECO:0000313" key="6">
    <source>
        <dbReference type="Proteomes" id="UP001642484"/>
    </source>
</evidence>
<dbReference type="EMBL" id="CAXAMN010001225">
    <property type="protein sequence ID" value="CAK8993196.1"/>
    <property type="molecule type" value="Genomic_DNA"/>
</dbReference>
<gene>
    <name evidence="4" type="ORF">CCMP2556_LOCUS2886</name>
    <name evidence="5" type="ORF">CCMP2556_LOCUS3144</name>
</gene>
<feature type="zinc finger region" description="C3H1-type" evidence="1">
    <location>
        <begin position="77"/>
        <end position="99"/>
    </location>
</feature>
<feature type="region of interest" description="Disordered" evidence="2">
    <location>
        <begin position="1"/>
        <end position="39"/>
    </location>
</feature>
<dbReference type="PROSITE" id="PS50103">
    <property type="entry name" value="ZF_C3H1"/>
    <property type="match status" value="1"/>
</dbReference>
<dbReference type="InterPro" id="IPR000571">
    <property type="entry name" value="Znf_CCCH"/>
</dbReference>
<name>A0ABP0HSL1_9DINO</name>
<evidence type="ECO:0000256" key="1">
    <source>
        <dbReference type="PROSITE-ProRule" id="PRU00723"/>
    </source>
</evidence>
<reference evidence="5 6" key="1">
    <citation type="submission" date="2024-02" db="EMBL/GenBank/DDBJ databases">
        <authorList>
            <person name="Chen Y."/>
            <person name="Shah S."/>
            <person name="Dougan E. K."/>
            <person name="Thang M."/>
            <person name="Chan C."/>
        </authorList>
    </citation>
    <scope>NUCLEOTIDE SEQUENCE [LARGE SCALE GENOMIC DNA]</scope>
</reference>
<keyword evidence="1" id="KW-0863">Zinc-finger</keyword>
<feature type="compositionally biased region" description="Acidic residues" evidence="2">
    <location>
        <begin position="1"/>
        <end position="10"/>
    </location>
</feature>
<dbReference type="Proteomes" id="UP001642484">
    <property type="component" value="Unassembled WGS sequence"/>
</dbReference>
<feature type="compositionally biased region" description="Low complexity" evidence="2">
    <location>
        <begin position="11"/>
        <end position="24"/>
    </location>
</feature>
<evidence type="ECO:0000313" key="5">
    <source>
        <dbReference type="EMBL" id="CAK8993196.1"/>
    </source>
</evidence>